<evidence type="ECO:0000256" key="1">
    <source>
        <dbReference type="ARBA" id="ARBA00022729"/>
    </source>
</evidence>
<dbReference type="OrthoDB" id="3240463at2"/>
<reference evidence="5 6" key="1">
    <citation type="submission" date="2018-09" db="EMBL/GenBank/DDBJ databases">
        <title>Characterization of the phylogenetic diversity of five novel species belonging to the genus Bifidobacterium.</title>
        <authorList>
            <person name="Lugli G.A."/>
            <person name="Duranti S."/>
            <person name="Milani C."/>
        </authorList>
    </citation>
    <scope>NUCLEOTIDE SEQUENCE [LARGE SCALE GENOMIC DNA]</scope>
    <source>
        <strain evidence="5 6">2036B</strain>
    </source>
</reference>
<keyword evidence="1" id="KW-0732">Signal</keyword>
<feature type="compositionally biased region" description="Pro residues" evidence="2">
    <location>
        <begin position="95"/>
        <end position="106"/>
    </location>
</feature>
<comment type="caution">
    <text evidence="5">The sequence shown here is derived from an EMBL/GenBank/DDBJ whole genome shotgun (WGS) entry which is preliminary data.</text>
</comment>
<dbReference type="EMBL" id="QXGM01000003">
    <property type="protein sequence ID" value="RSX54549.1"/>
    <property type="molecule type" value="Genomic_DNA"/>
</dbReference>
<feature type="compositionally biased region" description="Pro residues" evidence="2">
    <location>
        <begin position="44"/>
        <end position="53"/>
    </location>
</feature>
<dbReference type="RefSeq" id="WP_125963990.1">
    <property type="nucleotide sequence ID" value="NZ_QXGM01000003.1"/>
</dbReference>
<evidence type="ECO:0000256" key="2">
    <source>
        <dbReference type="SAM" id="MobiDB-lite"/>
    </source>
</evidence>
<protein>
    <recommendedName>
        <fullName evidence="4">DUF5067 domain-containing protein</fullName>
    </recommendedName>
</protein>
<evidence type="ECO:0000259" key="4">
    <source>
        <dbReference type="Pfam" id="PF16729"/>
    </source>
</evidence>
<feature type="transmembrane region" description="Helical" evidence="3">
    <location>
        <begin position="163"/>
        <end position="187"/>
    </location>
</feature>
<feature type="compositionally biased region" description="Low complexity" evidence="2">
    <location>
        <begin position="54"/>
        <end position="70"/>
    </location>
</feature>
<evidence type="ECO:0000313" key="6">
    <source>
        <dbReference type="Proteomes" id="UP000287609"/>
    </source>
</evidence>
<dbReference type="Proteomes" id="UP000287609">
    <property type="component" value="Unassembled WGS sequence"/>
</dbReference>
<proteinExistence type="predicted"/>
<sequence>MTSENNGMPPVNEPDTPTGVPPAGTPPVETPPMGDAPTEKVPTGPAPTGPMPTGPTSSGPASNGPAPMGSYPGGTSGPGAAPMGPPPTVYGGPGAVPPNTPNPAPPQQKSALALAGLIIGAVALALCWIPVVNVFAIILALVGLALAIVGIVVTVKGKRAGKVLAIVGASLSAAALIASIVVDVLVVSTASKVVTDLESADTSDVIDGLKQLDDEVKGDDKSSGHKFNGEGQLAKAYVNITKAETGYKDYDDKPVIIVTYEWKNTSDDDMVFSTAVTAKAFQNGTELSTAVLGDKKPEGYDAMASLKELKPGATSTVMEAYELDDTTSDVVVECESWLSWNNHDTVEQVFSIK</sequence>
<feature type="region of interest" description="Disordered" evidence="2">
    <location>
        <begin position="1"/>
        <end position="107"/>
    </location>
</feature>
<dbReference type="InterPro" id="IPR029050">
    <property type="entry name" value="Immunoprotect_excell_Ig-like"/>
</dbReference>
<dbReference type="InterPro" id="IPR031989">
    <property type="entry name" value="DUF5067"/>
</dbReference>
<dbReference type="Pfam" id="PF16729">
    <property type="entry name" value="DUF5067"/>
    <property type="match status" value="1"/>
</dbReference>
<evidence type="ECO:0000256" key="3">
    <source>
        <dbReference type="SAM" id="Phobius"/>
    </source>
</evidence>
<keyword evidence="3" id="KW-1133">Transmembrane helix</keyword>
<organism evidence="5 6">
    <name type="scientific">Bifidobacterium dolichotidis</name>
    <dbReference type="NCBI Taxonomy" id="2306976"/>
    <lineage>
        <taxon>Bacteria</taxon>
        <taxon>Bacillati</taxon>
        <taxon>Actinomycetota</taxon>
        <taxon>Actinomycetes</taxon>
        <taxon>Bifidobacteriales</taxon>
        <taxon>Bifidobacteriaceae</taxon>
        <taxon>Bifidobacterium</taxon>
    </lineage>
</organism>
<name>A0A430FNZ8_9BIFI</name>
<evidence type="ECO:0000313" key="5">
    <source>
        <dbReference type="EMBL" id="RSX54549.1"/>
    </source>
</evidence>
<feature type="transmembrane region" description="Helical" evidence="3">
    <location>
        <begin position="111"/>
        <end position="131"/>
    </location>
</feature>
<feature type="domain" description="DUF5067" evidence="4">
    <location>
        <begin position="219"/>
        <end position="334"/>
    </location>
</feature>
<feature type="compositionally biased region" description="Pro residues" evidence="2">
    <location>
        <begin position="19"/>
        <end position="30"/>
    </location>
</feature>
<keyword evidence="6" id="KW-1185">Reference proteome</keyword>
<gene>
    <name evidence="5" type="ORF">D2E26_1349</name>
</gene>
<accession>A0A430FNZ8</accession>
<dbReference type="Gene3D" id="2.60.40.1240">
    <property type="match status" value="1"/>
</dbReference>
<keyword evidence="3" id="KW-0812">Transmembrane</keyword>
<dbReference type="AlphaFoldDB" id="A0A430FNZ8"/>
<feature type="transmembrane region" description="Helical" evidence="3">
    <location>
        <begin position="137"/>
        <end position="156"/>
    </location>
</feature>
<keyword evidence="3" id="KW-0472">Membrane</keyword>